<reference evidence="3 4" key="1">
    <citation type="journal article" date="2014" name="Genome Announc.">
        <title>Draft Genome Sequence of the Haloacid-Degrading Burkholderia caribensis Strain MBA4.</title>
        <authorList>
            <person name="Pan Y."/>
            <person name="Kong K.F."/>
            <person name="Tsang J.S."/>
        </authorList>
    </citation>
    <scope>NUCLEOTIDE SEQUENCE [LARGE SCALE GENOMIC DNA]</scope>
    <source>
        <strain evidence="3 4">MBA4</strain>
    </source>
</reference>
<feature type="compositionally biased region" description="Low complexity" evidence="1">
    <location>
        <begin position="137"/>
        <end position="160"/>
    </location>
</feature>
<dbReference type="RefSeq" id="WP_036000155.1">
    <property type="nucleotide sequence ID" value="NZ_CP012747.1"/>
</dbReference>
<dbReference type="GeneID" id="69971358"/>
<feature type="compositionally biased region" description="Basic and acidic residues" evidence="1">
    <location>
        <begin position="1"/>
        <end position="11"/>
    </location>
</feature>
<gene>
    <name evidence="3" type="ORF">K788_0008114</name>
</gene>
<evidence type="ECO:0000313" key="3">
    <source>
        <dbReference type="EMBL" id="ALL67543.1"/>
    </source>
</evidence>
<dbReference type="EMBL" id="CP012747">
    <property type="protein sequence ID" value="ALL67543.1"/>
    <property type="molecule type" value="Genomic_DNA"/>
</dbReference>
<name>A0A0P0RGC1_9BURK</name>
<evidence type="ECO:0000256" key="1">
    <source>
        <dbReference type="SAM" id="MobiDB-lite"/>
    </source>
</evidence>
<accession>A0A0P0RGC1</accession>
<evidence type="ECO:0008006" key="5">
    <source>
        <dbReference type="Google" id="ProtNLM"/>
    </source>
</evidence>
<feature type="compositionally biased region" description="Polar residues" evidence="1">
    <location>
        <begin position="112"/>
        <end position="124"/>
    </location>
</feature>
<feature type="compositionally biased region" description="Basic and acidic residues" evidence="1">
    <location>
        <begin position="202"/>
        <end position="216"/>
    </location>
</feature>
<keyword evidence="2" id="KW-1133">Transmembrane helix</keyword>
<evidence type="ECO:0000313" key="4">
    <source>
        <dbReference type="Proteomes" id="UP000019146"/>
    </source>
</evidence>
<feature type="region of interest" description="Disordered" evidence="1">
    <location>
        <begin position="112"/>
        <end position="216"/>
    </location>
</feature>
<protein>
    <recommendedName>
        <fullName evidence="5">Transmembrane protein</fullName>
    </recommendedName>
</protein>
<dbReference type="Proteomes" id="UP000019146">
    <property type="component" value="Chromosome 2"/>
</dbReference>
<dbReference type="KEGG" id="bcai:K788_0008114"/>
<proteinExistence type="predicted"/>
<feature type="region of interest" description="Disordered" evidence="1">
    <location>
        <begin position="1"/>
        <end position="26"/>
    </location>
</feature>
<keyword evidence="2" id="KW-0812">Transmembrane</keyword>
<sequence length="216" mass="23037">MDAQESPDRARGGRQQQYESAYLPDSDDPQARHYSWVQICLISAMGLAVGVMGTAAYVIWFNRDQVAYADAVESARRPLPTTVVSANGDLRIPSHAAVPTSSVSGRVIPATRTQQPAPTGTESLAANQTADDDTDATADANDPPQAARAAPAPAPNSATARADRGKQPGNANAARHAQRAKPKETFVSRLTAMFRKVGYHRSGREPGNHPDPYSHP</sequence>
<organism evidence="3 4">
    <name type="scientific">Paraburkholderia caribensis MBA4</name>
    <dbReference type="NCBI Taxonomy" id="1323664"/>
    <lineage>
        <taxon>Bacteria</taxon>
        <taxon>Pseudomonadati</taxon>
        <taxon>Pseudomonadota</taxon>
        <taxon>Betaproteobacteria</taxon>
        <taxon>Burkholderiales</taxon>
        <taxon>Burkholderiaceae</taxon>
        <taxon>Paraburkholderia</taxon>
    </lineage>
</organism>
<dbReference type="AlphaFoldDB" id="A0A0P0RGC1"/>
<feature type="transmembrane region" description="Helical" evidence="2">
    <location>
        <begin position="36"/>
        <end position="60"/>
    </location>
</feature>
<evidence type="ECO:0000256" key="2">
    <source>
        <dbReference type="SAM" id="Phobius"/>
    </source>
</evidence>
<keyword evidence="2" id="KW-0472">Membrane</keyword>